<evidence type="ECO:0008006" key="3">
    <source>
        <dbReference type="Google" id="ProtNLM"/>
    </source>
</evidence>
<dbReference type="GeneID" id="28835466"/>
<dbReference type="Pfam" id="PF19798">
    <property type="entry name" value="Sulfotransfer_5"/>
    <property type="match status" value="1"/>
</dbReference>
<dbReference type="STRING" id="342668.A0A1B8GVB9"/>
<reference evidence="1 2" key="1">
    <citation type="submission" date="2016-03" db="EMBL/GenBank/DDBJ databases">
        <title>Comparative genomics of Pseudogymnoascus destructans, the fungus causing white-nose syndrome of bats.</title>
        <authorList>
            <person name="Palmer J.M."/>
            <person name="Drees K.P."/>
            <person name="Foster J.T."/>
            <person name="Lindner D.L."/>
        </authorList>
    </citation>
    <scope>NUCLEOTIDE SEQUENCE [LARGE SCALE GENOMIC DNA]</scope>
    <source>
        <strain evidence="1 2">UAMH 10579</strain>
    </source>
</reference>
<gene>
    <name evidence="1" type="ORF">VE01_02080</name>
</gene>
<evidence type="ECO:0000313" key="2">
    <source>
        <dbReference type="Proteomes" id="UP000091956"/>
    </source>
</evidence>
<reference evidence="2" key="2">
    <citation type="journal article" date="2018" name="Nat. Commun.">
        <title>Extreme sensitivity to ultraviolet light in the fungal pathogen causing white-nose syndrome of bats.</title>
        <authorList>
            <person name="Palmer J.M."/>
            <person name="Drees K.P."/>
            <person name="Foster J.T."/>
            <person name="Lindner D.L."/>
        </authorList>
    </citation>
    <scope>NUCLEOTIDE SEQUENCE [LARGE SCALE GENOMIC DNA]</scope>
    <source>
        <strain evidence="2">UAMH 10579</strain>
    </source>
</reference>
<sequence>MSNKPIFVATHPRACSTAFERVFMTRKDLQCIHEPFGDAFYFGPERLSSRYEADVQARDDSGFSDSTYASVFEQIEKKTEEGKRVFIKDITHYLAPPHRNPASIAPSLGGVPKRGVGTNGAATNGITNGVTNGTNGHVTNGNAANGHTTNGHTTNGHGTNGHVTNGNTISPAPYPYNTEAEPANPTVVPEEILKKFHFTFLIRHPRSSIPSYYRCTIPPLNKVTGFYNFDPSEAGYDELRRVFDFLKSRGHVGPAIAGEYSGNLPKGEVSITMIDADDLLDNPNGIIEAYCKEVGMDYDPGMLNWDTEEDHAQAKRAFEKWRGFHNDAIESCSLKPRESKHGKKTKTVEEENKCWKETYGAEGAKIIRECVDANIPDYEYLKSFALKVPFKAPGEA</sequence>
<evidence type="ECO:0000313" key="1">
    <source>
        <dbReference type="EMBL" id="OBT99785.2"/>
    </source>
</evidence>
<dbReference type="SUPFAM" id="SSF52540">
    <property type="entry name" value="P-loop containing nucleoside triphosphate hydrolases"/>
    <property type="match status" value="1"/>
</dbReference>
<dbReference type="AlphaFoldDB" id="A0A1B8GVB9"/>
<dbReference type="InterPro" id="IPR027417">
    <property type="entry name" value="P-loop_NTPase"/>
</dbReference>
<dbReference type="Gene3D" id="3.40.50.300">
    <property type="entry name" value="P-loop containing nucleotide triphosphate hydrolases"/>
    <property type="match status" value="1"/>
</dbReference>
<dbReference type="PANTHER" id="PTHR48419:SF1">
    <property type="entry name" value="SULFOTRANSFERASE DOMAIN-CONTAINING PROTEIN"/>
    <property type="match status" value="1"/>
</dbReference>
<name>A0A1B8GVB9_9PEZI</name>
<proteinExistence type="predicted"/>
<dbReference type="PANTHER" id="PTHR48419">
    <property type="entry name" value="SULFOTRANSFERASE DOMAIN-CONTAINING PROTEIN"/>
    <property type="match status" value="1"/>
</dbReference>
<dbReference type="EMBL" id="KV460211">
    <property type="protein sequence ID" value="OBT99785.2"/>
    <property type="molecule type" value="Genomic_DNA"/>
</dbReference>
<dbReference type="InterPro" id="IPR053226">
    <property type="entry name" value="Pyrrolopyrazine_biosynth_F"/>
</dbReference>
<dbReference type="RefSeq" id="XP_059319976.1">
    <property type="nucleotide sequence ID" value="XM_059463410.1"/>
</dbReference>
<protein>
    <recommendedName>
        <fullName evidence="3">P-loop containing nucleoside triphosphate hydrolase protein</fullName>
    </recommendedName>
</protein>
<accession>A0A1B8GVB9</accession>
<keyword evidence="2" id="KW-1185">Reference proteome</keyword>
<dbReference type="Proteomes" id="UP000091956">
    <property type="component" value="Unassembled WGS sequence"/>
</dbReference>
<organism evidence="1 2">
    <name type="scientific">Pseudogymnoascus verrucosus</name>
    <dbReference type="NCBI Taxonomy" id="342668"/>
    <lineage>
        <taxon>Eukaryota</taxon>
        <taxon>Fungi</taxon>
        <taxon>Dikarya</taxon>
        <taxon>Ascomycota</taxon>
        <taxon>Pezizomycotina</taxon>
        <taxon>Leotiomycetes</taxon>
        <taxon>Thelebolales</taxon>
        <taxon>Thelebolaceae</taxon>
        <taxon>Pseudogymnoascus</taxon>
    </lineage>
</organism>